<keyword evidence="3 7" id="KW-0418">Kinase</keyword>
<dbReference type="SUPFAM" id="SSF56112">
    <property type="entry name" value="Protein kinase-like (PK-like)"/>
    <property type="match status" value="1"/>
</dbReference>
<evidence type="ECO:0000259" key="6">
    <source>
        <dbReference type="PROSITE" id="PS50011"/>
    </source>
</evidence>
<dbReference type="PANTHER" id="PTHR43289:SF6">
    <property type="entry name" value="SERINE_THREONINE-PROTEIN KINASE NEKL-3"/>
    <property type="match status" value="1"/>
</dbReference>
<dbReference type="GO" id="GO:0004674">
    <property type="term" value="F:protein serine/threonine kinase activity"/>
    <property type="evidence" value="ECO:0007669"/>
    <property type="project" value="UniProtKB-KW"/>
</dbReference>
<feature type="domain" description="Protein kinase" evidence="6">
    <location>
        <begin position="143"/>
        <end position="410"/>
    </location>
</feature>
<evidence type="ECO:0000256" key="4">
    <source>
        <dbReference type="ARBA" id="ARBA00022840"/>
    </source>
</evidence>
<dbReference type="Gene3D" id="2.60.200.20">
    <property type="match status" value="1"/>
</dbReference>
<evidence type="ECO:0000256" key="1">
    <source>
        <dbReference type="ARBA" id="ARBA00022679"/>
    </source>
</evidence>
<organism evidence="7 8">
    <name type="scientific">Neorhodopirellula lusitana</name>
    <dbReference type="NCBI Taxonomy" id="445327"/>
    <lineage>
        <taxon>Bacteria</taxon>
        <taxon>Pseudomonadati</taxon>
        <taxon>Planctomycetota</taxon>
        <taxon>Planctomycetia</taxon>
        <taxon>Pirellulales</taxon>
        <taxon>Pirellulaceae</taxon>
        <taxon>Neorhodopirellula</taxon>
    </lineage>
</organism>
<evidence type="ECO:0000259" key="5">
    <source>
        <dbReference type="PROSITE" id="PS50006"/>
    </source>
</evidence>
<dbReference type="CDD" id="cd00060">
    <property type="entry name" value="FHA"/>
    <property type="match status" value="1"/>
</dbReference>
<dbReference type="CDD" id="cd14014">
    <property type="entry name" value="STKc_PknB_like"/>
    <property type="match status" value="1"/>
</dbReference>
<dbReference type="Gene3D" id="1.10.510.10">
    <property type="entry name" value="Transferase(Phosphotransferase) domain 1"/>
    <property type="match status" value="1"/>
</dbReference>
<sequence>MKPIECKVVVVNGPDTGREFRWDGAEPLVIGRGSDSDTRICDPKLSRVHFEIRGSVEGGYLLIDRGGSGGVQLDGIGVGVQARLGTKATIKAGDTQLRFEVLSAFDAPTIQPQVASKPVRGVEDNTGESVPLRDLVGQMVHRFRVDKLASSSSNSAVFKAYDTQRERVVALKILQPRLASTEVQQERFIRAMRTMMPIRHDNIVRLYKAGRQGPYCWAAMQWVDGISVRELIEHAGIGGMLDWKEVWRLAIDMSRALEEAAKHHIVHRNVTPSNLLRRQNDKTYLLTDLIFARALEETNAAQLTRPGDVMGDINFLAPERLFDATQCDGRSDQYSLGATLYAFLTGQPPHQAFGVMDLIEKIRTESIEPPHRSQLGLDERFCDVVMKLLSTSPDQRYRSPSELLRMLKRVGQLAGVDYGSGCWQ</sequence>
<dbReference type="Pfam" id="PF00069">
    <property type="entry name" value="Pkinase"/>
    <property type="match status" value="1"/>
</dbReference>
<keyword evidence="1" id="KW-0808">Transferase</keyword>
<dbReference type="InterPro" id="IPR011009">
    <property type="entry name" value="Kinase-like_dom_sf"/>
</dbReference>
<evidence type="ECO:0000313" key="7">
    <source>
        <dbReference type="EMBL" id="SMP39859.1"/>
    </source>
</evidence>
<keyword evidence="2" id="KW-0547">Nucleotide-binding</keyword>
<comment type="caution">
    <text evidence="7">The sequence shown here is derived from an EMBL/GenBank/DDBJ whole genome shotgun (WGS) entry which is preliminary data.</text>
</comment>
<keyword evidence="8" id="KW-1185">Reference proteome</keyword>
<dbReference type="InterPro" id="IPR008984">
    <property type="entry name" value="SMAD_FHA_dom_sf"/>
</dbReference>
<dbReference type="SMART" id="SM00240">
    <property type="entry name" value="FHA"/>
    <property type="match status" value="1"/>
</dbReference>
<dbReference type="SUPFAM" id="SSF49879">
    <property type="entry name" value="SMAD/FHA domain"/>
    <property type="match status" value="1"/>
</dbReference>
<feature type="domain" description="FHA" evidence="5">
    <location>
        <begin position="28"/>
        <end position="78"/>
    </location>
</feature>
<dbReference type="Pfam" id="PF00498">
    <property type="entry name" value="FHA"/>
    <property type="match status" value="1"/>
</dbReference>
<dbReference type="Gene3D" id="3.30.200.20">
    <property type="entry name" value="Phosphorylase Kinase, domain 1"/>
    <property type="match status" value="1"/>
</dbReference>
<protein>
    <submittedName>
        <fullName evidence="7">Serine/threonine protein kinase</fullName>
    </submittedName>
</protein>
<gene>
    <name evidence="7" type="ORF">SAMN06265222_101372</name>
</gene>
<dbReference type="EMBL" id="FXUG01000001">
    <property type="protein sequence ID" value="SMP39859.1"/>
    <property type="molecule type" value="Genomic_DNA"/>
</dbReference>
<dbReference type="PROSITE" id="PS50011">
    <property type="entry name" value="PROTEIN_KINASE_DOM"/>
    <property type="match status" value="1"/>
</dbReference>
<accession>A0ABY1PNZ4</accession>
<proteinExistence type="predicted"/>
<keyword evidence="4" id="KW-0067">ATP-binding</keyword>
<reference evidence="7 8" key="1">
    <citation type="submission" date="2017-05" db="EMBL/GenBank/DDBJ databases">
        <authorList>
            <person name="Varghese N."/>
            <person name="Submissions S."/>
        </authorList>
    </citation>
    <scope>NUCLEOTIDE SEQUENCE [LARGE SCALE GENOMIC DNA]</scope>
    <source>
        <strain evidence="7 8">DSM 25457</strain>
    </source>
</reference>
<name>A0ABY1PNZ4_9BACT</name>
<dbReference type="InterPro" id="IPR000253">
    <property type="entry name" value="FHA_dom"/>
</dbReference>
<dbReference type="PROSITE" id="PS50006">
    <property type="entry name" value="FHA_DOMAIN"/>
    <property type="match status" value="1"/>
</dbReference>
<dbReference type="InterPro" id="IPR000719">
    <property type="entry name" value="Prot_kinase_dom"/>
</dbReference>
<evidence type="ECO:0000256" key="3">
    <source>
        <dbReference type="ARBA" id="ARBA00022777"/>
    </source>
</evidence>
<keyword evidence="7" id="KW-0723">Serine/threonine-protein kinase</keyword>
<evidence type="ECO:0000313" key="8">
    <source>
        <dbReference type="Proteomes" id="UP001158067"/>
    </source>
</evidence>
<dbReference type="Proteomes" id="UP001158067">
    <property type="component" value="Unassembled WGS sequence"/>
</dbReference>
<evidence type="ECO:0000256" key="2">
    <source>
        <dbReference type="ARBA" id="ARBA00022741"/>
    </source>
</evidence>
<dbReference type="PANTHER" id="PTHR43289">
    <property type="entry name" value="MITOGEN-ACTIVATED PROTEIN KINASE KINASE KINASE 20-RELATED"/>
    <property type="match status" value="1"/>
</dbReference>
<dbReference type="RefSeq" id="WP_283430609.1">
    <property type="nucleotide sequence ID" value="NZ_FXUG01000001.1"/>
</dbReference>